<dbReference type="Gene3D" id="1.20.58.80">
    <property type="entry name" value="Phosphotransferase system, lactose/cellobiose-type IIA subunit"/>
    <property type="match status" value="1"/>
</dbReference>
<reference evidence="1" key="1">
    <citation type="submission" date="2020-01" db="EMBL/GenBank/DDBJ databases">
        <title>Genome Sequencing of Three Apophysomyces-Like Fungal Strains Confirms a Novel Fungal Genus in the Mucoromycota with divergent Burkholderia-like Endosymbiotic Bacteria.</title>
        <authorList>
            <person name="Stajich J.E."/>
            <person name="Macias A.M."/>
            <person name="Carter-House D."/>
            <person name="Lovett B."/>
            <person name="Kasson L.R."/>
            <person name="Berry K."/>
            <person name="Grigoriev I."/>
            <person name="Chang Y."/>
            <person name="Spatafora J."/>
            <person name="Kasson M.T."/>
        </authorList>
    </citation>
    <scope>NUCLEOTIDE SEQUENCE</scope>
    <source>
        <strain evidence="1">NRRL A-21654</strain>
    </source>
</reference>
<evidence type="ECO:0000313" key="1">
    <source>
        <dbReference type="EMBL" id="KAF7728037.1"/>
    </source>
</evidence>
<proteinExistence type="predicted"/>
<protein>
    <submittedName>
        <fullName evidence="1">Uncharacterized protein</fullName>
    </submittedName>
</protein>
<gene>
    <name evidence="1" type="ORF">EC973_006802</name>
</gene>
<organism evidence="1 2">
    <name type="scientific">Apophysomyces ossiformis</name>
    <dbReference type="NCBI Taxonomy" id="679940"/>
    <lineage>
        <taxon>Eukaryota</taxon>
        <taxon>Fungi</taxon>
        <taxon>Fungi incertae sedis</taxon>
        <taxon>Mucoromycota</taxon>
        <taxon>Mucoromycotina</taxon>
        <taxon>Mucoromycetes</taxon>
        <taxon>Mucorales</taxon>
        <taxon>Mucorineae</taxon>
        <taxon>Mucoraceae</taxon>
        <taxon>Apophysomyces</taxon>
    </lineage>
</organism>
<dbReference type="Proteomes" id="UP000605846">
    <property type="component" value="Unassembled WGS sequence"/>
</dbReference>
<keyword evidence="2" id="KW-1185">Reference proteome</keyword>
<dbReference type="OrthoDB" id="2414723at2759"/>
<evidence type="ECO:0000313" key="2">
    <source>
        <dbReference type="Proteomes" id="UP000605846"/>
    </source>
</evidence>
<dbReference type="EMBL" id="JABAYA010000045">
    <property type="protein sequence ID" value="KAF7728037.1"/>
    <property type="molecule type" value="Genomic_DNA"/>
</dbReference>
<sequence>MSFLVSSITDGSFLSKSLRQNIFGSAASTLDRQTLSQAVKLLLIAADEFDHGDHKIALNIYLNSVDMMLMAIPNKNDLRIRTALQLKLNSVQERFGVMKMEITCGTEMNELKQWTQYATDALIMFAVHVKRSPLPDLIWCIVEYSIKIIAWMDERHQIRSKAQEAIFGSIKWLLAADEHYGVHEYASEILFALLVAGLKAAVAFLETSKH</sequence>
<name>A0A8H7BUV3_9FUNG</name>
<comment type="caution">
    <text evidence="1">The sequence shown here is derived from an EMBL/GenBank/DDBJ whole genome shotgun (WGS) entry which is preliminary data.</text>
</comment>
<dbReference type="InterPro" id="IPR036181">
    <property type="entry name" value="MIT_dom_sf"/>
</dbReference>
<dbReference type="SUPFAM" id="SSF116846">
    <property type="entry name" value="MIT domain"/>
    <property type="match status" value="1"/>
</dbReference>
<dbReference type="AlphaFoldDB" id="A0A8H7BUV3"/>
<accession>A0A8H7BUV3</accession>